<keyword evidence="2" id="KW-1133">Transmembrane helix</keyword>
<protein>
    <submittedName>
        <fullName evidence="3">Uncharacterized protein</fullName>
    </submittedName>
</protein>
<feature type="transmembrane region" description="Helical" evidence="2">
    <location>
        <begin position="21"/>
        <end position="44"/>
    </location>
</feature>
<evidence type="ECO:0000313" key="3">
    <source>
        <dbReference type="EMBL" id="GHJ30021.1"/>
    </source>
</evidence>
<accession>A0ABQ3U453</accession>
<organism evidence="3 4">
    <name type="scientific">Streptomyces hygroscopicus</name>
    <dbReference type="NCBI Taxonomy" id="1912"/>
    <lineage>
        <taxon>Bacteria</taxon>
        <taxon>Bacillati</taxon>
        <taxon>Actinomycetota</taxon>
        <taxon>Actinomycetes</taxon>
        <taxon>Kitasatosporales</taxon>
        <taxon>Streptomycetaceae</taxon>
        <taxon>Streptomyces</taxon>
        <taxon>Streptomyces violaceusniger group</taxon>
    </lineage>
</organism>
<comment type="caution">
    <text evidence="3">The sequence shown here is derived from an EMBL/GenBank/DDBJ whole genome shotgun (WGS) entry which is preliminary data.</text>
</comment>
<keyword evidence="2" id="KW-0472">Membrane</keyword>
<feature type="transmembrane region" description="Helical" evidence="2">
    <location>
        <begin position="50"/>
        <end position="68"/>
    </location>
</feature>
<dbReference type="Proteomes" id="UP001054854">
    <property type="component" value="Unassembled WGS sequence"/>
</dbReference>
<keyword evidence="4" id="KW-1185">Reference proteome</keyword>
<feature type="region of interest" description="Disordered" evidence="1">
    <location>
        <begin position="143"/>
        <end position="194"/>
    </location>
</feature>
<proteinExistence type="predicted"/>
<reference evidence="3" key="1">
    <citation type="submission" date="2024-05" db="EMBL/GenBank/DDBJ databases">
        <title>Whole genome shotgun sequence of Streptomyces hygroscopicus NBRC 113678.</title>
        <authorList>
            <person name="Komaki H."/>
            <person name="Tamura T."/>
        </authorList>
    </citation>
    <scope>NUCLEOTIDE SEQUENCE</scope>
    <source>
        <strain evidence="3">N11-34</strain>
    </source>
</reference>
<dbReference type="NCBIfam" id="NF042935">
    <property type="entry name" value="SCO6880_fam"/>
    <property type="match status" value="1"/>
</dbReference>
<keyword evidence="2" id="KW-0812">Transmembrane</keyword>
<evidence type="ECO:0000256" key="2">
    <source>
        <dbReference type="SAM" id="Phobius"/>
    </source>
</evidence>
<feature type="compositionally biased region" description="Basic residues" evidence="1">
    <location>
        <begin position="185"/>
        <end position="194"/>
    </location>
</feature>
<sequence length="194" mass="20651">MTTHEVPDALRVEGFRVRRSFGFGSLSKGATIGGAMAVAVDGIIATASPASLIVTLPVTAAVVGLAAARRHGMSALTYYWAKVAWRRAARSDGAAYRKMFLPLPYALDLPGVGASTTLIEAHDPTTGQKVGVVHDRVNRHDAAGARWQSDGTHQRGTGEHPHLGPGPGRHVHRRAGQGRLCHHPDHSRRRGSAQ</sequence>
<dbReference type="EMBL" id="BNEK01000005">
    <property type="protein sequence ID" value="GHJ30021.1"/>
    <property type="molecule type" value="Genomic_DNA"/>
</dbReference>
<gene>
    <name evidence="3" type="ORF">TPA0910_44540</name>
</gene>
<evidence type="ECO:0000256" key="1">
    <source>
        <dbReference type="SAM" id="MobiDB-lite"/>
    </source>
</evidence>
<feature type="compositionally biased region" description="Basic and acidic residues" evidence="1">
    <location>
        <begin position="152"/>
        <end position="162"/>
    </location>
</feature>
<dbReference type="InterPro" id="IPR049978">
    <property type="entry name" value="SCO6880-like"/>
</dbReference>
<name>A0ABQ3U453_STRHY</name>
<evidence type="ECO:0000313" key="4">
    <source>
        <dbReference type="Proteomes" id="UP001054854"/>
    </source>
</evidence>